<accession>A0A1L3MRM5</accession>
<organism evidence="2 3">
    <name type="scientific">Bacillus weihaiensis</name>
    <dbReference type="NCBI Taxonomy" id="1547283"/>
    <lineage>
        <taxon>Bacteria</taxon>
        <taxon>Bacillati</taxon>
        <taxon>Bacillota</taxon>
        <taxon>Bacilli</taxon>
        <taxon>Bacillales</taxon>
        <taxon>Bacillaceae</taxon>
        <taxon>Bacillus</taxon>
    </lineage>
</organism>
<dbReference type="CDD" id="cd04301">
    <property type="entry name" value="NAT_SF"/>
    <property type="match status" value="1"/>
</dbReference>
<dbReference type="Gene3D" id="3.40.630.30">
    <property type="match status" value="1"/>
</dbReference>
<dbReference type="EMBL" id="CP016020">
    <property type="protein sequence ID" value="APH04988.1"/>
    <property type="molecule type" value="Genomic_DNA"/>
</dbReference>
<protein>
    <submittedName>
        <fullName evidence="2">Acetyltransferase</fullName>
    </submittedName>
</protein>
<name>A0A1L3MRM5_9BACI</name>
<dbReference type="InterPro" id="IPR016181">
    <property type="entry name" value="Acyl_CoA_acyltransferase"/>
</dbReference>
<sequence>MVILNQSDFDNVKNGIVFNEIASPTFSFSVLEGYIDGTVYADSKVPETVLIETNSGIYYIVGETNNDDFNDFLFDLYRQRKKENLRFTLFSSTENWDTVIKLNLKNEVKHMSRFSFIYEHNQEATIKDLPSNEYSISEITKEVILNSVEFNDEYYKEYWGSSSNFIEKGFGYCILHNGKVVSECTSIFSSQKYAEIDIATHKDYRGKGLASIVAKTFIEHSLKNHIIPSWDCDVSNKSSIKLAGKLGFGHPKRYSVFV</sequence>
<proteinExistence type="predicted"/>
<dbReference type="AlphaFoldDB" id="A0A1L3MRM5"/>
<dbReference type="Gene3D" id="3.40.630.110">
    <property type="entry name" value="GNAT acetyltransferase-like"/>
    <property type="match status" value="1"/>
</dbReference>
<dbReference type="OrthoDB" id="7054616at2"/>
<keyword evidence="3" id="KW-1185">Reference proteome</keyword>
<gene>
    <name evidence="2" type="ORF">A9C19_09630</name>
</gene>
<dbReference type="PANTHER" id="PTHR31143">
    <property type="match status" value="1"/>
</dbReference>
<keyword evidence="2" id="KW-0808">Transferase</keyword>
<evidence type="ECO:0000313" key="2">
    <source>
        <dbReference type="EMBL" id="APH04988.1"/>
    </source>
</evidence>
<dbReference type="InterPro" id="IPR042573">
    <property type="entry name" value="GNAT_acetyltra_N"/>
</dbReference>
<dbReference type="STRING" id="1547283.A9C19_09630"/>
<feature type="domain" description="N-acetyltransferase" evidence="1">
    <location>
        <begin position="134"/>
        <end position="258"/>
    </location>
</feature>
<evidence type="ECO:0000313" key="3">
    <source>
        <dbReference type="Proteomes" id="UP000181936"/>
    </source>
</evidence>
<dbReference type="PROSITE" id="PS51186">
    <property type="entry name" value="GNAT"/>
    <property type="match status" value="1"/>
</dbReference>
<dbReference type="Pfam" id="PF12746">
    <property type="entry name" value="GNAT_acetyltran"/>
    <property type="match status" value="1"/>
</dbReference>
<reference evidence="2 3" key="1">
    <citation type="journal article" date="2016" name="Sci. Rep.">
        <title>Complete genome sequence and transcriptomic analysis of a novel marine strain Bacillus weihaiensis reveals the mechanism of brown algae degradation.</title>
        <authorList>
            <person name="Zhu Y."/>
            <person name="Chen P."/>
            <person name="Bao Y."/>
            <person name="Men Y."/>
            <person name="Zeng Y."/>
            <person name="Yang J."/>
            <person name="Sun J."/>
            <person name="Sun Y."/>
        </authorList>
    </citation>
    <scope>NUCLEOTIDE SEQUENCE [LARGE SCALE GENOMIC DNA]</scope>
    <source>
        <strain evidence="2 3">Alg07</strain>
    </source>
</reference>
<dbReference type="KEGG" id="bwh:A9C19_09630"/>
<dbReference type="GO" id="GO:0016747">
    <property type="term" value="F:acyltransferase activity, transferring groups other than amino-acyl groups"/>
    <property type="evidence" value="ECO:0007669"/>
    <property type="project" value="InterPro"/>
</dbReference>
<dbReference type="RefSeq" id="WP_072579781.1">
    <property type="nucleotide sequence ID" value="NZ_CP016020.1"/>
</dbReference>
<dbReference type="SUPFAM" id="SSF55729">
    <property type="entry name" value="Acyl-CoA N-acyltransferases (Nat)"/>
    <property type="match status" value="1"/>
</dbReference>
<evidence type="ECO:0000259" key="1">
    <source>
        <dbReference type="PROSITE" id="PS51186"/>
    </source>
</evidence>
<dbReference type="InterPro" id="IPR000182">
    <property type="entry name" value="GNAT_dom"/>
</dbReference>
<dbReference type="Proteomes" id="UP000181936">
    <property type="component" value="Chromosome"/>
</dbReference>
<dbReference type="PANTHER" id="PTHR31143:SF2">
    <property type="entry name" value="FR47-LIKE DOMAIN-CONTAINING PROTEIN-RELATED"/>
    <property type="match status" value="1"/>
</dbReference>
<dbReference type="InterPro" id="IPR027365">
    <property type="entry name" value="GNAT_acetyltra_YdfB-like"/>
</dbReference>